<gene>
    <name evidence="1" type="ORF">JOC94_001567</name>
</gene>
<evidence type="ECO:0000313" key="1">
    <source>
        <dbReference type="EMBL" id="MBM7714595.1"/>
    </source>
</evidence>
<name>A0ABS2R4L0_9BACI</name>
<sequence>MYSAIGMNENALNDELDQLINKEIDMVSLENDKLEQMMES</sequence>
<proteinExistence type="predicted"/>
<evidence type="ECO:0000313" key="2">
    <source>
        <dbReference type="Proteomes" id="UP000823485"/>
    </source>
</evidence>
<organism evidence="1 2">
    <name type="scientific">Siminovitchia thermophila</name>
    <dbReference type="NCBI Taxonomy" id="1245522"/>
    <lineage>
        <taxon>Bacteria</taxon>
        <taxon>Bacillati</taxon>
        <taxon>Bacillota</taxon>
        <taxon>Bacilli</taxon>
        <taxon>Bacillales</taxon>
        <taxon>Bacillaceae</taxon>
        <taxon>Siminovitchia</taxon>
    </lineage>
</organism>
<reference evidence="1 2" key="1">
    <citation type="submission" date="2021-01" db="EMBL/GenBank/DDBJ databases">
        <title>Genomic Encyclopedia of Type Strains, Phase IV (KMG-IV): sequencing the most valuable type-strain genomes for metagenomic binning, comparative biology and taxonomic classification.</title>
        <authorList>
            <person name="Goeker M."/>
        </authorList>
    </citation>
    <scope>NUCLEOTIDE SEQUENCE [LARGE SCALE GENOMIC DNA]</scope>
    <source>
        <strain evidence="1 2">DSM 105453</strain>
    </source>
</reference>
<accession>A0ABS2R4L0</accession>
<protein>
    <submittedName>
        <fullName evidence="1">Uncharacterized protein</fullName>
    </submittedName>
</protein>
<keyword evidence="2" id="KW-1185">Reference proteome</keyword>
<dbReference type="EMBL" id="JAFBFH010000008">
    <property type="protein sequence ID" value="MBM7714595.1"/>
    <property type="molecule type" value="Genomic_DNA"/>
</dbReference>
<comment type="caution">
    <text evidence="1">The sequence shown here is derived from an EMBL/GenBank/DDBJ whole genome shotgun (WGS) entry which is preliminary data.</text>
</comment>
<dbReference type="RefSeq" id="WP_268920957.1">
    <property type="nucleotide sequence ID" value="NZ_JAFBFH010000008.1"/>
</dbReference>
<dbReference type="Proteomes" id="UP000823485">
    <property type="component" value="Unassembled WGS sequence"/>
</dbReference>